<dbReference type="InterPro" id="IPR004838">
    <property type="entry name" value="NHTrfase_class1_PyrdxlP-BS"/>
</dbReference>
<dbReference type="InterPro" id="IPR004839">
    <property type="entry name" value="Aminotransferase_I/II_large"/>
</dbReference>
<evidence type="ECO:0000313" key="6">
    <source>
        <dbReference type="EMBL" id="HGK27948.1"/>
    </source>
</evidence>
<accession>A0A7C4CD35</accession>
<dbReference type="EMBL" id="DSUT01000061">
    <property type="protein sequence ID" value="HGK27948.1"/>
    <property type="molecule type" value="Genomic_DNA"/>
</dbReference>
<gene>
    <name evidence="6" type="ORF">ENS41_03245</name>
</gene>
<comment type="similarity">
    <text evidence="4">Belongs to the class-I pyridoxal-phosphate-dependent aminotransferase family.</text>
</comment>
<comment type="cofactor">
    <cofactor evidence="1 4">
        <name>pyridoxal 5'-phosphate</name>
        <dbReference type="ChEBI" id="CHEBI:597326"/>
    </cofactor>
</comment>
<dbReference type="PANTHER" id="PTHR42832">
    <property type="entry name" value="AMINO ACID AMINOTRANSFERASE"/>
    <property type="match status" value="1"/>
</dbReference>
<protein>
    <recommendedName>
        <fullName evidence="4">Aminotransferase</fullName>
        <ecNumber evidence="4">2.6.1.-</ecNumber>
    </recommendedName>
</protein>
<evidence type="ECO:0000256" key="1">
    <source>
        <dbReference type="ARBA" id="ARBA00001933"/>
    </source>
</evidence>
<keyword evidence="3 4" id="KW-0808">Transferase</keyword>
<feature type="domain" description="Aminotransferase class I/classII large" evidence="5">
    <location>
        <begin position="31"/>
        <end position="385"/>
    </location>
</feature>
<dbReference type="EC" id="2.6.1.-" evidence="4"/>
<dbReference type="PROSITE" id="PS00105">
    <property type="entry name" value="AA_TRANSFER_CLASS_1"/>
    <property type="match status" value="1"/>
</dbReference>
<dbReference type="Gene3D" id="3.40.640.10">
    <property type="entry name" value="Type I PLP-dependent aspartate aminotransferase-like (Major domain)"/>
    <property type="match status" value="1"/>
</dbReference>
<sequence>MRDAFAARLGRIPPYLFGELDELKAGVRTGLIDLGEGSPDLKPPPPVVQALVRALKDPENHRYPGYSGKLSARRAVAQWFRRRFGVELDPEKQVAMLLGSKEGAAHLIWATCGEGDVVAVCDPNYPVYPNQTRLAGAVPLTVPLEEKNGFLPDLNWLECSASRLKLLCLNYPNNPTAAVAPLDFYRRVVTLALKHGFFVVNDNVYSELYFGRQRPPSILEVPGAMECCLELNSLSKTFSLAGWRIGMAVGNRQLIQALLKVKQNTDSGPFGAIQDAAAFALRHAALSGPVRREYRRRRDVFCAELARAGWPVPVPEATFYVWARLPQRFAERQRGSRSYAFTLELLKHCRVMAAPGSGFGRQGEGFVRFALVASAARLREAARRIGRWLKTAGLSQ</sequence>
<dbReference type="Pfam" id="PF00155">
    <property type="entry name" value="Aminotran_1_2"/>
    <property type="match status" value="1"/>
</dbReference>
<comment type="caution">
    <text evidence="6">The sequence shown here is derived from an EMBL/GenBank/DDBJ whole genome shotgun (WGS) entry which is preliminary data.</text>
</comment>
<dbReference type="CDD" id="cd00609">
    <property type="entry name" value="AAT_like"/>
    <property type="match status" value="1"/>
</dbReference>
<evidence type="ECO:0000259" key="5">
    <source>
        <dbReference type="Pfam" id="PF00155"/>
    </source>
</evidence>
<proteinExistence type="inferred from homology"/>
<name>A0A7C4CD35_UNCW3</name>
<evidence type="ECO:0000256" key="4">
    <source>
        <dbReference type="RuleBase" id="RU000481"/>
    </source>
</evidence>
<dbReference type="GO" id="GO:0030170">
    <property type="term" value="F:pyridoxal phosphate binding"/>
    <property type="evidence" value="ECO:0007669"/>
    <property type="project" value="InterPro"/>
</dbReference>
<dbReference type="PANTHER" id="PTHR42832:SF3">
    <property type="entry name" value="L-GLUTAMINE--4-(METHYLSULFANYL)-2-OXOBUTANOATE AMINOTRANSFERASE"/>
    <property type="match status" value="1"/>
</dbReference>
<dbReference type="GO" id="GO:0008483">
    <property type="term" value="F:transaminase activity"/>
    <property type="evidence" value="ECO:0007669"/>
    <property type="project" value="UniProtKB-KW"/>
</dbReference>
<dbReference type="InterPro" id="IPR015422">
    <property type="entry name" value="PyrdxlP-dep_Trfase_small"/>
</dbReference>
<organism evidence="6">
    <name type="scientific">candidate division WOR-3 bacterium</name>
    <dbReference type="NCBI Taxonomy" id="2052148"/>
    <lineage>
        <taxon>Bacteria</taxon>
        <taxon>Bacteria division WOR-3</taxon>
    </lineage>
</organism>
<evidence type="ECO:0000256" key="3">
    <source>
        <dbReference type="ARBA" id="ARBA00022679"/>
    </source>
</evidence>
<dbReference type="AlphaFoldDB" id="A0A7C4CD35"/>
<dbReference type="SUPFAM" id="SSF53383">
    <property type="entry name" value="PLP-dependent transferases"/>
    <property type="match status" value="1"/>
</dbReference>
<keyword evidence="2 4" id="KW-0032">Aminotransferase</keyword>
<dbReference type="InterPro" id="IPR050881">
    <property type="entry name" value="LL-DAP_aminotransferase"/>
</dbReference>
<dbReference type="InterPro" id="IPR015424">
    <property type="entry name" value="PyrdxlP-dep_Trfase"/>
</dbReference>
<evidence type="ECO:0000256" key="2">
    <source>
        <dbReference type="ARBA" id="ARBA00022576"/>
    </source>
</evidence>
<reference evidence="6" key="1">
    <citation type="journal article" date="2020" name="mSystems">
        <title>Genome- and Community-Level Interaction Insights into Carbon Utilization and Element Cycling Functions of Hydrothermarchaeota in Hydrothermal Sediment.</title>
        <authorList>
            <person name="Zhou Z."/>
            <person name="Liu Y."/>
            <person name="Xu W."/>
            <person name="Pan J."/>
            <person name="Luo Z.H."/>
            <person name="Li M."/>
        </authorList>
    </citation>
    <scope>NUCLEOTIDE SEQUENCE [LARGE SCALE GENOMIC DNA]</scope>
    <source>
        <strain evidence="6">SpSt-488</strain>
    </source>
</reference>
<dbReference type="Gene3D" id="3.90.1150.10">
    <property type="entry name" value="Aspartate Aminotransferase, domain 1"/>
    <property type="match status" value="1"/>
</dbReference>
<dbReference type="InterPro" id="IPR015421">
    <property type="entry name" value="PyrdxlP-dep_Trfase_major"/>
</dbReference>